<gene>
    <name evidence="8" type="ORF">JDV75_10960</name>
</gene>
<dbReference type="GO" id="GO:0046677">
    <property type="term" value="P:response to antibiotic"/>
    <property type="evidence" value="ECO:0007669"/>
    <property type="project" value="UniProtKB-KW"/>
</dbReference>
<comment type="caution">
    <text evidence="8">The sequence shown here is derived from an EMBL/GenBank/DDBJ whole genome shotgun (WGS) entry which is preliminary data.</text>
</comment>
<evidence type="ECO:0000259" key="7">
    <source>
        <dbReference type="PROSITE" id="PS50893"/>
    </source>
</evidence>
<protein>
    <submittedName>
        <fullName evidence="8">ABC transporter ATP-binding protein</fullName>
    </submittedName>
</protein>
<dbReference type="SUPFAM" id="SSF52540">
    <property type="entry name" value="P-loop containing nucleoside triphosphate hydrolases"/>
    <property type="match status" value="1"/>
</dbReference>
<reference evidence="8" key="1">
    <citation type="submission" date="2020-12" db="EMBL/GenBank/DDBJ databases">
        <title>Genome public.</title>
        <authorList>
            <person name="Sun Q."/>
        </authorList>
    </citation>
    <scope>NUCLEOTIDE SEQUENCE</scope>
    <source>
        <strain evidence="8">CCM 8863</strain>
    </source>
</reference>
<evidence type="ECO:0000313" key="9">
    <source>
        <dbReference type="Proteomes" id="UP000645966"/>
    </source>
</evidence>
<feature type="domain" description="ABC transporter" evidence="7">
    <location>
        <begin position="22"/>
        <end position="253"/>
    </location>
</feature>
<evidence type="ECO:0000256" key="5">
    <source>
        <dbReference type="ARBA" id="ARBA00023251"/>
    </source>
</evidence>
<keyword evidence="3" id="KW-0547">Nucleotide-binding</keyword>
<dbReference type="InterPro" id="IPR027417">
    <property type="entry name" value="P-loop_NTPase"/>
</dbReference>
<organism evidence="8 9">
    <name type="scientific">Corynebacterium meridianum</name>
    <dbReference type="NCBI Taxonomy" id="2765363"/>
    <lineage>
        <taxon>Bacteria</taxon>
        <taxon>Bacillati</taxon>
        <taxon>Actinomycetota</taxon>
        <taxon>Actinomycetes</taxon>
        <taxon>Mycobacteriales</taxon>
        <taxon>Corynebacteriaceae</taxon>
        <taxon>Corynebacterium</taxon>
    </lineage>
</organism>
<proteinExistence type="predicted"/>
<evidence type="ECO:0000313" key="8">
    <source>
        <dbReference type="EMBL" id="MBI8990271.1"/>
    </source>
</evidence>
<dbReference type="EMBL" id="JAEIOS010000015">
    <property type="protein sequence ID" value="MBI8990271.1"/>
    <property type="molecule type" value="Genomic_DNA"/>
</dbReference>
<dbReference type="Proteomes" id="UP000645966">
    <property type="component" value="Unassembled WGS sequence"/>
</dbReference>
<dbReference type="InterPro" id="IPR003439">
    <property type="entry name" value="ABC_transporter-like_ATP-bd"/>
</dbReference>
<keyword evidence="9" id="KW-1185">Reference proteome</keyword>
<name>A0A934I749_9CORY</name>
<evidence type="ECO:0000256" key="4">
    <source>
        <dbReference type="ARBA" id="ARBA00022840"/>
    </source>
</evidence>
<dbReference type="PANTHER" id="PTHR42711:SF19">
    <property type="entry name" value="DOXORUBICIN RESISTANCE ATP-BINDING PROTEIN DRRA"/>
    <property type="match status" value="1"/>
</dbReference>
<feature type="region of interest" description="Disordered" evidence="6">
    <location>
        <begin position="265"/>
        <end position="286"/>
    </location>
</feature>
<dbReference type="PROSITE" id="PS50893">
    <property type="entry name" value="ABC_TRANSPORTER_2"/>
    <property type="match status" value="1"/>
</dbReference>
<dbReference type="RefSeq" id="WP_198739283.1">
    <property type="nucleotide sequence ID" value="NZ_JAEIOS010000015.1"/>
</dbReference>
<evidence type="ECO:0000256" key="3">
    <source>
        <dbReference type="ARBA" id="ARBA00022741"/>
    </source>
</evidence>
<keyword evidence="4 8" id="KW-0067">ATP-binding</keyword>
<dbReference type="InterPro" id="IPR003593">
    <property type="entry name" value="AAA+_ATPase"/>
</dbReference>
<comment type="subcellular location">
    <subcellularLocation>
        <location evidence="1">Cell membrane</location>
        <topology evidence="1">Peripheral membrane protein</topology>
    </subcellularLocation>
</comment>
<dbReference type="SMART" id="SM00382">
    <property type="entry name" value="AAA"/>
    <property type="match status" value="1"/>
</dbReference>
<dbReference type="Gene3D" id="3.40.50.300">
    <property type="entry name" value="P-loop containing nucleotide triphosphate hydrolases"/>
    <property type="match status" value="1"/>
</dbReference>
<dbReference type="AlphaFoldDB" id="A0A934I749"/>
<dbReference type="Pfam" id="PF00005">
    <property type="entry name" value="ABC_tran"/>
    <property type="match status" value="1"/>
</dbReference>
<keyword evidence="2" id="KW-0813">Transport</keyword>
<dbReference type="GO" id="GO:0005886">
    <property type="term" value="C:plasma membrane"/>
    <property type="evidence" value="ECO:0007669"/>
    <property type="project" value="UniProtKB-SubCell"/>
</dbReference>
<evidence type="ECO:0000256" key="1">
    <source>
        <dbReference type="ARBA" id="ARBA00004202"/>
    </source>
</evidence>
<sequence length="286" mass="29545">MTLPTDSAHLDPLNPDPTLVALAWRGVTKRFGDNPAVADLSLDIPHGSFYGIVGPNGAGKTTAITIATGLLRPDTGATWVCGADVWGGGALEAKRAYGLLADGLPTFDRLSGAEYLEYLGRLRGMDPETIAERAHGLLDALALTDAGEKLIVDYSAGMTKKILLAGALLHRPRILILDEPFEAVDPVSGRVIRSILNAFVRGGGTVVMSSHVMELVEGLCDHVALIAGGRVVASGTVDDVRGGGSLSDAFINLVGGGELDEGSLGWLGSTEAQEGPGAGDDPGDAR</sequence>
<accession>A0A934I749</accession>
<dbReference type="GO" id="GO:0005524">
    <property type="term" value="F:ATP binding"/>
    <property type="evidence" value="ECO:0007669"/>
    <property type="project" value="UniProtKB-KW"/>
</dbReference>
<evidence type="ECO:0000256" key="2">
    <source>
        <dbReference type="ARBA" id="ARBA00022448"/>
    </source>
</evidence>
<dbReference type="InterPro" id="IPR050763">
    <property type="entry name" value="ABC_transporter_ATP-binding"/>
</dbReference>
<evidence type="ECO:0000256" key="6">
    <source>
        <dbReference type="SAM" id="MobiDB-lite"/>
    </source>
</evidence>
<dbReference type="GO" id="GO:0016887">
    <property type="term" value="F:ATP hydrolysis activity"/>
    <property type="evidence" value="ECO:0007669"/>
    <property type="project" value="InterPro"/>
</dbReference>
<keyword evidence="5" id="KW-0046">Antibiotic resistance</keyword>
<dbReference type="PANTHER" id="PTHR42711">
    <property type="entry name" value="ABC TRANSPORTER ATP-BINDING PROTEIN"/>
    <property type="match status" value="1"/>
</dbReference>